<protein>
    <submittedName>
        <fullName evidence="1">Uncharacterized protein</fullName>
    </submittedName>
</protein>
<evidence type="ECO:0000313" key="2">
    <source>
        <dbReference type="Proteomes" id="UP001589707"/>
    </source>
</evidence>
<dbReference type="Proteomes" id="UP001589707">
    <property type="component" value="Unassembled WGS sequence"/>
</dbReference>
<organism evidence="1 2">
    <name type="scientific">Brevibacterium otitidis</name>
    <dbReference type="NCBI Taxonomy" id="53364"/>
    <lineage>
        <taxon>Bacteria</taxon>
        <taxon>Bacillati</taxon>
        <taxon>Actinomycetota</taxon>
        <taxon>Actinomycetes</taxon>
        <taxon>Micrococcales</taxon>
        <taxon>Brevibacteriaceae</taxon>
        <taxon>Brevibacterium</taxon>
    </lineage>
</organism>
<name>A0ABV5WZ22_9MICO</name>
<gene>
    <name evidence="1" type="ORF">ACFFN1_01390</name>
</gene>
<reference evidence="1 2" key="1">
    <citation type="submission" date="2024-09" db="EMBL/GenBank/DDBJ databases">
        <authorList>
            <person name="Sun Q."/>
            <person name="Mori K."/>
        </authorList>
    </citation>
    <scope>NUCLEOTIDE SEQUENCE [LARGE SCALE GENOMIC DNA]</scope>
    <source>
        <strain evidence="1 2">JCM 11683</strain>
    </source>
</reference>
<keyword evidence="2" id="KW-1185">Reference proteome</keyword>
<dbReference type="EMBL" id="JBHMAU010000017">
    <property type="protein sequence ID" value="MFB9775081.1"/>
    <property type="molecule type" value="Genomic_DNA"/>
</dbReference>
<dbReference type="RefSeq" id="WP_376837898.1">
    <property type="nucleotide sequence ID" value="NZ_JBHMAU010000017.1"/>
</dbReference>
<comment type="caution">
    <text evidence="1">The sequence shown here is derived from an EMBL/GenBank/DDBJ whole genome shotgun (WGS) entry which is preliminary data.</text>
</comment>
<accession>A0ABV5WZ22</accession>
<sequence>MTFNNAGAGEDGYSNPILLEQPLGEAKADRRFTGYANWVSEHGGSFVVAGEDGSALDEVGSQVTIIDPASLEVLNQWRWPKQGGLADCDLTGQRLRCIGSDPEDSGVNTLLYDIDLKSGEQTVLPKREHVGYDVFTVDSKQYLLDDAGLVEVADDGVLVESTRMAVIPQHFDVDSWVMTDGIIDIVARDPDGGDVANGERYIGRLIRVDVRAGSVLRDFRFNLPDEMTTNIQIFPREFFTAV</sequence>
<proteinExistence type="predicted"/>
<evidence type="ECO:0000313" key="1">
    <source>
        <dbReference type="EMBL" id="MFB9775081.1"/>
    </source>
</evidence>